<evidence type="ECO:0000256" key="6">
    <source>
        <dbReference type="ARBA" id="ARBA00023146"/>
    </source>
</evidence>
<dbReference type="Proteomes" id="UP001297361">
    <property type="component" value="Unassembled WGS sequence"/>
</dbReference>
<dbReference type="PRINTS" id="PR00987">
    <property type="entry name" value="TRNASYNTHGLU"/>
</dbReference>
<organism evidence="10 11">
    <name type="scientific">Xanthomonas campestris pv. papavericola</name>
    <dbReference type="NCBI Taxonomy" id="487881"/>
    <lineage>
        <taxon>Bacteria</taxon>
        <taxon>Pseudomonadati</taxon>
        <taxon>Pseudomonadota</taxon>
        <taxon>Gammaproteobacteria</taxon>
        <taxon>Lysobacterales</taxon>
        <taxon>Lysobacteraceae</taxon>
        <taxon>Xanthomonas</taxon>
    </lineage>
</organism>
<evidence type="ECO:0000313" key="11">
    <source>
        <dbReference type="Proteomes" id="UP001297361"/>
    </source>
</evidence>
<keyword evidence="8" id="KW-0648">Protein biosynthesis</keyword>
<gene>
    <name evidence="10" type="primary">gluQRS</name>
    <name evidence="7" type="synonym">gluQ</name>
    <name evidence="10" type="ORF">LLE72_020280</name>
</gene>
<protein>
    <recommendedName>
        <fullName evidence="7">Glutamyl-Q tRNA(Asp) synthetase</fullName>
        <shortName evidence="7">Glu-Q-RSs</shortName>
        <ecNumber evidence="7">6.1.1.-</ecNumber>
    </recommendedName>
</protein>
<evidence type="ECO:0000256" key="5">
    <source>
        <dbReference type="ARBA" id="ARBA00022840"/>
    </source>
</evidence>
<evidence type="ECO:0000256" key="2">
    <source>
        <dbReference type="ARBA" id="ARBA00022723"/>
    </source>
</evidence>
<evidence type="ECO:0000256" key="8">
    <source>
        <dbReference type="RuleBase" id="RU363037"/>
    </source>
</evidence>
<sequence length="297" mass="31638">MSSLPYRGRFAPSPTGPLHFGSLLAALGSWLLARHAGGEWHVRIEDIDPPRAEPGASQRQLDTLAAFGLHADGPVLYQSDRDAHYEAALSRLLHTGAAFECSCSRAELAAMGGIHHACVAPLGIRRAVRLRVPPNTQASFQDALQGRITQDVYAEVGDVVLRRADGYWAYQLAVVVDDAAQGITDVVRGADLLDSTPRQLVLQQALGVAPPRYLHLPLILGADGRKLSKSHAAQPVDDSDPLPALRAAWRALGQAPAALPAHASVAGVLQHAVQHFSPQRLPRVASLDAATRIDAPA</sequence>
<dbReference type="GO" id="GO:0005524">
    <property type="term" value="F:ATP binding"/>
    <property type="evidence" value="ECO:0007669"/>
    <property type="project" value="UniProtKB-KW"/>
</dbReference>
<feature type="binding site" evidence="7">
    <location>
        <begin position="9"/>
        <end position="13"/>
    </location>
    <ligand>
        <name>L-glutamate</name>
        <dbReference type="ChEBI" id="CHEBI:29985"/>
    </ligand>
</feature>
<dbReference type="GO" id="GO:0004818">
    <property type="term" value="F:glutamate-tRNA ligase activity"/>
    <property type="evidence" value="ECO:0007669"/>
    <property type="project" value="TreeGrafter"/>
</dbReference>
<dbReference type="RefSeq" id="WP_228424615.1">
    <property type="nucleotide sequence ID" value="NZ_JAJFNJ020000003.1"/>
</dbReference>
<evidence type="ECO:0000256" key="1">
    <source>
        <dbReference type="ARBA" id="ARBA00022598"/>
    </source>
</evidence>
<dbReference type="SUPFAM" id="SSF52374">
    <property type="entry name" value="Nucleotidylyl transferase"/>
    <property type="match status" value="1"/>
</dbReference>
<dbReference type="EC" id="6.1.1.-" evidence="7"/>
<comment type="function">
    <text evidence="7">Catalyzes the tRNA-independent activation of glutamate in presence of ATP and the subsequent transfer of glutamate onto a tRNA(Asp). Glutamate is transferred on the 2-amino-5-(4,5-dihydroxy-2-cyclopenten-1-yl) moiety of the queuosine in the wobble position of the QUC anticodon.</text>
</comment>
<proteinExistence type="inferred from homology"/>
<evidence type="ECO:0000256" key="7">
    <source>
        <dbReference type="HAMAP-Rule" id="MF_01428"/>
    </source>
</evidence>
<dbReference type="HAMAP" id="MF_01428">
    <property type="entry name" value="Glu_Q_tRNA_synth"/>
    <property type="match status" value="1"/>
</dbReference>
<evidence type="ECO:0000256" key="3">
    <source>
        <dbReference type="ARBA" id="ARBA00022741"/>
    </source>
</evidence>
<dbReference type="NCBIfam" id="NF004314">
    <property type="entry name" value="PRK05710.1-3"/>
    <property type="match status" value="1"/>
</dbReference>
<keyword evidence="6 7" id="KW-0030">Aminoacyl-tRNA synthetase</keyword>
<dbReference type="Pfam" id="PF00749">
    <property type="entry name" value="tRNA-synt_1c"/>
    <property type="match status" value="2"/>
</dbReference>
<dbReference type="GO" id="GO:0008270">
    <property type="term" value="F:zinc ion binding"/>
    <property type="evidence" value="ECO:0007669"/>
    <property type="project" value="InterPro"/>
</dbReference>
<dbReference type="Gene3D" id="3.40.50.620">
    <property type="entry name" value="HUPs"/>
    <property type="match status" value="1"/>
</dbReference>
<feature type="domain" description="Glutamyl/glutaminyl-tRNA synthetase class Ib catalytic" evidence="9">
    <location>
        <begin position="126"/>
        <end position="238"/>
    </location>
</feature>
<evidence type="ECO:0000259" key="9">
    <source>
        <dbReference type="Pfam" id="PF00749"/>
    </source>
</evidence>
<feature type="short sequence motif" description="'KMSKS' region" evidence="7">
    <location>
        <begin position="226"/>
        <end position="230"/>
    </location>
</feature>
<reference evidence="10" key="1">
    <citation type="submission" date="2021-10" db="EMBL/GenBank/DDBJ databases">
        <authorList>
            <person name="Hussein R."/>
            <person name="Harrison J."/>
            <person name="Studholme D.J."/>
            <person name="Vicente J."/>
            <person name="Grant M."/>
        </authorList>
    </citation>
    <scope>NUCLEOTIDE SEQUENCE</scope>
    <source>
        <strain evidence="10">NCPPB 2970</strain>
    </source>
</reference>
<dbReference type="NCBIfam" id="TIGR03838">
    <property type="entry name" value="queuosine_YadB"/>
    <property type="match status" value="1"/>
</dbReference>
<dbReference type="InterPro" id="IPR000924">
    <property type="entry name" value="Glu/Gln-tRNA-synth"/>
</dbReference>
<keyword evidence="5 7" id="KW-0067">ATP-binding</keyword>
<evidence type="ECO:0000313" key="10">
    <source>
        <dbReference type="EMBL" id="MEC3890020.1"/>
    </source>
</evidence>
<comment type="caution">
    <text evidence="10">The sequence shown here is derived from an EMBL/GenBank/DDBJ whole genome shotgun (WGS) entry which is preliminary data.</text>
</comment>
<dbReference type="AlphaFoldDB" id="A0AAJ2X773"/>
<keyword evidence="4" id="KW-0862">Zinc</keyword>
<dbReference type="InterPro" id="IPR049940">
    <property type="entry name" value="GluQ/Sye"/>
</dbReference>
<dbReference type="GO" id="GO:0006424">
    <property type="term" value="P:glutamyl-tRNA aminoacylation"/>
    <property type="evidence" value="ECO:0007669"/>
    <property type="project" value="InterPro"/>
</dbReference>
<feature type="binding site" evidence="7">
    <location>
        <position position="45"/>
    </location>
    <ligand>
        <name>L-glutamate</name>
        <dbReference type="ChEBI" id="CHEBI:29985"/>
    </ligand>
</feature>
<feature type="binding site" evidence="7">
    <location>
        <position position="188"/>
    </location>
    <ligand>
        <name>L-glutamate</name>
        <dbReference type="ChEBI" id="CHEBI:29985"/>
    </ligand>
</feature>
<comment type="caution">
    <text evidence="7">Lacks conserved residue(s) required for the propagation of feature annotation.</text>
</comment>
<name>A0AAJ2X773_XANCA</name>
<dbReference type="InterPro" id="IPR014729">
    <property type="entry name" value="Rossmann-like_a/b/a_fold"/>
</dbReference>
<evidence type="ECO:0000256" key="4">
    <source>
        <dbReference type="ARBA" id="ARBA00022833"/>
    </source>
</evidence>
<keyword evidence="3 7" id="KW-0547">Nucleotide-binding</keyword>
<dbReference type="PANTHER" id="PTHR43311">
    <property type="entry name" value="GLUTAMATE--TRNA LIGASE"/>
    <property type="match status" value="1"/>
</dbReference>
<comment type="similarity">
    <text evidence="7">Belongs to the class-I aminoacyl-tRNA synthetase family. GluQ subfamily.</text>
</comment>
<feature type="binding site" evidence="7">
    <location>
        <position position="170"/>
    </location>
    <ligand>
        <name>L-glutamate</name>
        <dbReference type="ChEBI" id="CHEBI:29985"/>
    </ligand>
</feature>
<feature type="short sequence motif" description="'HIGH' region" evidence="7">
    <location>
        <begin position="12"/>
        <end position="22"/>
    </location>
</feature>
<feature type="domain" description="Glutamyl/glutaminyl-tRNA synthetase class Ib catalytic" evidence="9">
    <location>
        <begin position="7"/>
        <end position="111"/>
    </location>
</feature>
<keyword evidence="1 7" id="KW-0436">Ligase</keyword>
<dbReference type="PANTHER" id="PTHR43311:SF1">
    <property type="entry name" value="GLUTAMYL-Q TRNA(ASP) SYNTHETASE"/>
    <property type="match status" value="1"/>
</dbReference>
<dbReference type="GO" id="GO:0005829">
    <property type="term" value="C:cytosol"/>
    <property type="evidence" value="ECO:0007669"/>
    <property type="project" value="TreeGrafter"/>
</dbReference>
<dbReference type="InterPro" id="IPR020058">
    <property type="entry name" value="Glu/Gln-tRNA-synth_Ib_cat-dom"/>
</dbReference>
<keyword evidence="2" id="KW-0479">Metal-binding</keyword>
<reference evidence="10" key="2">
    <citation type="submission" date="2024-01" db="EMBL/GenBank/DDBJ databases">
        <title>Long-read genome sequencing of X. campestris pv. papavericola.</title>
        <authorList>
            <person name="Hussain R.M.F."/>
            <person name="Greer S."/>
            <person name="Harrison J."/>
            <person name="Grant M."/>
            <person name="Vicente J."/>
            <person name="Studholme D.J."/>
        </authorList>
    </citation>
    <scope>NUCLEOTIDE SEQUENCE</scope>
    <source>
        <strain evidence="10">NCPPB 2970</strain>
    </source>
</reference>
<dbReference type="InterPro" id="IPR022380">
    <property type="entry name" value="Glu-Q_tRNA(Asp)_Synthase"/>
</dbReference>
<dbReference type="EMBL" id="JAJFNJ020000003">
    <property type="protein sequence ID" value="MEC3890020.1"/>
    <property type="molecule type" value="Genomic_DNA"/>
</dbReference>
<feature type="binding site" evidence="7">
    <location>
        <position position="229"/>
    </location>
    <ligand>
        <name>ATP</name>
        <dbReference type="ChEBI" id="CHEBI:30616"/>
    </ligand>
</feature>
<dbReference type="GO" id="GO:0006400">
    <property type="term" value="P:tRNA modification"/>
    <property type="evidence" value="ECO:0007669"/>
    <property type="project" value="InterPro"/>
</dbReference>
<accession>A0AAJ2X773</accession>